<dbReference type="PROSITE" id="PS00639">
    <property type="entry name" value="THIOL_PROTEASE_HIS"/>
    <property type="match status" value="1"/>
</dbReference>
<evidence type="ECO:0000313" key="5">
    <source>
        <dbReference type="Proteomes" id="UP000232615"/>
    </source>
</evidence>
<keyword evidence="2" id="KW-0812">Transmembrane</keyword>
<dbReference type="Pfam" id="PF00112">
    <property type="entry name" value="Peptidase_C1"/>
    <property type="match status" value="2"/>
</dbReference>
<dbReference type="InterPro" id="IPR025660">
    <property type="entry name" value="Pept_his_AS"/>
</dbReference>
<organism evidence="4 5">
    <name type="scientific">Tunisvirus fontaine2</name>
    <dbReference type="NCBI Taxonomy" id="1421067"/>
    <lineage>
        <taxon>Viruses</taxon>
        <taxon>Varidnaviria</taxon>
        <taxon>Bamfordvirae</taxon>
        <taxon>Nucleocytoviricota</taxon>
        <taxon>Megaviricetes</taxon>
        <taxon>Pimascovirales</taxon>
        <taxon>Pimascovirales incertae sedis</taxon>
        <taxon>Marseilleviridae</taxon>
        <taxon>Losannavirus</taxon>
        <taxon>Losannavirus tunisense</taxon>
    </lineage>
</organism>
<dbReference type="GO" id="GO:0006508">
    <property type="term" value="P:proteolysis"/>
    <property type="evidence" value="ECO:0007669"/>
    <property type="project" value="InterPro"/>
</dbReference>
<dbReference type="Proteomes" id="UP000232615">
    <property type="component" value="Segment"/>
</dbReference>
<gene>
    <name evidence="4" type="ORF">TNS_ORF204</name>
</gene>
<feature type="transmembrane region" description="Helical" evidence="2">
    <location>
        <begin position="6"/>
        <end position="23"/>
    </location>
</feature>
<dbReference type="InterPro" id="IPR000169">
    <property type="entry name" value="Pept_cys_AS"/>
</dbReference>
<dbReference type="InterPro" id="IPR000668">
    <property type="entry name" value="Peptidase_C1A_C"/>
</dbReference>
<dbReference type="Gene3D" id="3.90.70.10">
    <property type="entry name" value="Cysteine proteinases"/>
    <property type="match status" value="1"/>
</dbReference>
<proteinExistence type="inferred from homology"/>
<sequence>MWGSFLPILVIAIIVFLVVVLWSPSDKREGFDGEEVDTLLAGQPCTLSATSSVPKEAMGKPRPFNTILLSAAPVSVQESVKAAADPKPSETVSSLPTEFDSRKKWPGLISGPLDQAQCGSCWAFSTATAISDRFRIATRDKELQGRVCITLSNGSKIDRHNNIAPWIFASCDFCNYSKQMNPTLSAFLRGSEGTCSNEVCQGGMIGEAYQYMRDVGGVSMSCNGNIEVYSCQEKPGCKKFRPDIVYPVIDQSDSDSAEVQMMKDIFLYGPLTIGYMVYSGFEQFFSSPDNAKAVFSSMSPLGQQMGGHAVDIVGWGTSSGGVKYWLVRNSWGPYWADGGYFRIQRGINFCGFEDPSEVWGCGIKKTTGLGSAILSLPRGIVVNPTTKATVSQMHQAMQAQALAASRQSTNWIPHAPEPTHEVVSVLGSTEGSMGAFERQQAAIGMTQEQQHAAIQNTWGSFGEQMEESAAQEEPQRYQLLSVLGSTEGSYGAFQKQQAAVGMTQEQQHAAIQNTWGQFHPQGQEGACQ</sequence>
<dbReference type="GO" id="GO:0008234">
    <property type="term" value="F:cysteine-type peptidase activity"/>
    <property type="evidence" value="ECO:0007669"/>
    <property type="project" value="InterPro"/>
</dbReference>
<name>V9SGM9_9VIRU</name>
<dbReference type="InterPro" id="IPR038765">
    <property type="entry name" value="Papain-like_cys_pep_sf"/>
</dbReference>
<dbReference type="PROSITE" id="PS00139">
    <property type="entry name" value="THIOL_PROTEASE_CYS"/>
    <property type="match status" value="1"/>
</dbReference>
<feature type="domain" description="Peptidase C1A papain C-terminal" evidence="3">
    <location>
        <begin position="95"/>
        <end position="359"/>
    </location>
</feature>
<evidence type="ECO:0000256" key="1">
    <source>
        <dbReference type="ARBA" id="ARBA00008455"/>
    </source>
</evidence>
<dbReference type="PANTHER" id="PTHR12411">
    <property type="entry name" value="CYSTEINE PROTEASE FAMILY C1-RELATED"/>
    <property type="match status" value="1"/>
</dbReference>
<evidence type="ECO:0000259" key="3">
    <source>
        <dbReference type="SMART" id="SM00645"/>
    </source>
</evidence>
<keyword evidence="5" id="KW-1185">Reference proteome</keyword>
<dbReference type="EMBL" id="KF483846">
    <property type="protein sequence ID" value="AHC54922.1"/>
    <property type="molecule type" value="Genomic_DNA"/>
</dbReference>
<accession>V9SGM9</accession>
<reference evidence="4 5" key="1">
    <citation type="journal article" date="2014" name="Arch. Virol.">
        <title>Complete genome sequence of Tunisvirus, a new member of the proposed family Marseilleviridae.</title>
        <authorList>
            <person name="Aherfi S."/>
            <person name="Boughalmi M."/>
            <person name="Pagnier I."/>
            <person name="Fournous G."/>
            <person name="La Scola B."/>
            <person name="Raoult D."/>
            <person name="Colson P."/>
        </authorList>
    </citation>
    <scope>NUCLEOTIDE SEQUENCE [LARGE SCALE GENOMIC DNA]</scope>
    <source>
        <strain evidence="4 5">U484</strain>
    </source>
</reference>
<keyword evidence="2" id="KW-0472">Membrane</keyword>
<dbReference type="InterPro" id="IPR013128">
    <property type="entry name" value="Peptidase_C1A"/>
</dbReference>
<comment type="similarity">
    <text evidence="1">Belongs to the peptidase C1 family.</text>
</comment>
<evidence type="ECO:0000256" key="2">
    <source>
        <dbReference type="SAM" id="Phobius"/>
    </source>
</evidence>
<dbReference type="PRINTS" id="PR00705">
    <property type="entry name" value="PAPAIN"/>
</dbReference>
<keyword evidence="2" id="KW-1133">Transmembrane helix</keyword>
<evidence type="ECO:0000313" key="4">
    <source>
        <dbReference type="EMBL" id="AHC54922.1"/>
    </source>
</evidence>
<dbReference type="SMART" id="SM00645">
    <property type="entry name" value="Pept_C1"/>
    <property type="match status" value="1"/>
</dbReference>
<protein>
    <submittedName>
        <fullName evidence="4">Papain cysteine peptidase</fullName>
    </submittedName>
</protein>
<dbReference type="SUPFAM" id="SSF54001">
    <property type="entry name" value="Cysteine proteinases"/>
    <property type="match status" value="1"/>
</dbReference>